<protein>
    <submittedName>
        <fullName evidence="1">Uncharacterized protein</fullName>
    </submittedName>
</protein>
<name>A0ABT4TNF4_9ACTN</name>
<dbReference type="Proteomes" id="UP001165685">
    <property type="component" value="Unassembled WGS sequence"/>
</dbReference>
<proteinExistence type="predicted"/>
<comment type="caution">
    <text evidence="1">The sequence shown here is derived from an EMBL/GenBank/DDBJ whole genome shotgun (WGS) entry which is preliminary data.</text>
</comment>
<evidence type="ECO:0000313" key="1">
    <source>
        <dbReference type="EMBL" id="MDA2805896.1"/>
    </source>
</evidence>
<evidence type="ECO:0000313" key="2">
    <source>
        <dbReference type="Proteomes" id="UP001165685"/>
    </source>
</evidence>
<dbReference type="EMBL" id="JAQFWP010000026">
    <property type="protein sequence ID" value="MDA2805896.1"/>
    <property type="molecule type" value="Genomic_DNA"/>
</dbReference>
<sequence length="129" mass="14300">MSYDVVILVPEFPKNRDILGAISDIDPQLRLRTRRGGTIVEIADRQGRSLVAFEPTQQVDVAGEADRLLKEGIADGLPSPFWWIETRTRMPEAKWLSDAFAEGIARRLGGVIWMSSGSDVTSEETGVDQ</sequence>
<reference evidence="1" key="1">
    <citation type="submission" date="2023-01" db="EMBL/GenBank/DDBJ databases">
        <title>Draft genome sequence of Nocardiopsis sp. LSu2-4 isolated from halophytes.</title>
        <authorList>
            <person name="Duangmal K."/>
            <person name="Chantavorakit T."/>
        </authorList>
    </citation>
    <scope>NUCLEOTIDE SEQUENCE</scope>
    <source>
        <strain evidence="1">LSu2-4</strain>
    </source>
</reference>
<gene>
    <name evidence="1" type="ORF">O4U47_15370</name>
</gene>
<dbReference type="RefSeq" id="WP_270678546.1">
    <property type="nucleotide sequence ID" value="NZ_JAQFWP010000026.1"/>
</dbReference>
<accession>A0ABT4TNF4</accession>
<keyword evidence="2" id="KW-1185">Reference proteome</keyword>
<organism evidence="1 2">
    <name type="scientific">Nocardiopsis suaedae</name>
    <dbReference type="NCBI Taxonomy" id="3018444"/>
    <lineage>
        <taxon>Bacteria</taxon>
        <taxon>Bacillati</taxon>
        <taxon>Actinomycetota</taxon>
        <taxon>Actinomycetes</taxon>
        <taxon>Streptosporangiales</taxon>
        <taxon>Nocardiopsidaceae</taxon>
        <taxon>Nocardiopsis</taxon>
    </lineage>
</organism>